<gene>
    <name evidence="2" type="ORF">TM448A01396_0011</name>
    <name evidence="3" type="ORF">TM448B00951_0012</name>
</gene>
<evidence type="ECO:0000313" key="2">
    <source>
        <dbReference type="EMBL" id="QJA49531.1"/>
    </source>
</evidence>
<accession>A0A6H1ZQ32</accession>
<reference evidence="2" key="1">
    <citation type="submission" date="2020-03" db="EMBL/GenBank/DDBJ databases">
        <title>The deep terrestrial virosphere.</title>
        <authorList>
            <person name="Holmfeldt K."/>
            <person name="Nilsson E."/>
            <person name="Simone D."/>
            <person name="Lopez-Fernandez M."/>
            <person name="Wu X."/>
            <person name="de Brujin I."/>
            <person name="Lundin D."/>
            <person name="Andersson A."/>
            <person name="Bertilsson S."/>
            <person name="Dopson M."/>
        </authorList>
    </citation>
    <scope>NUCLEOTIDE SEQUENCE</scope>
    <source>
        <strain evidence="2">TM448A01396</strain>
        <strain evidence="3">TM448B00951</strain>
    </source>
</reference>
<organism evidence="2">
    <name type="scientific">viral metagenome</name>
    <dbReference type="NCBI Taxonomy" id="1070528"/>
    <lineage>
        <taxon>unclassified sequences</taxon>
        <taxon>metagenomes</taxon>
        <taxon>organismal metagenomes</taxon>
    </lineage>
</organism>
<feature type="region of interest" description="Disordered" evidence="1">
    <location>
        <begin position="36"/>
        <end position="55"/>
    </location>
</feature>
<name>A0A6H1ZQ32_9ZZZZ</name>
<proteinExistence type="predicted"/>
<evidence type="ECO:0000313" key="3">
    <source>
        <dbReference type="EMBL" id="QJH97223.1"/>
    </source>
</evidence>
<dbReference type="EMBL" id="MT144678">
    <property type="protein sequence ID" value="QJH97223.1"/>
    <property type="molecule type" value="Genomic_DNA"/>
</dbReference>
<dbReference type="EMBL" id="MT144141">
    <property type="protein sequence ID" value="QJA49531.1"/>
    <property type="molecule type" value="Genomic_DNA"/>
</dbReference>
<protein>
    <submittedName>
        <fullName evidence="2">Uncharacterized protein</fullName>
    </submittedName>
</protein>
<evidence type="ECO:0000256" key="1">
    <source>
        <dbReference type="SAM" id="MobiDB-lite"/>
    </source>
</evidence>
<sequence>MEKWEFSIQSIAKCINLLNNKMTSTHGEKELKNKWPVTTGTTFGTTKQVGKRRLSAERDSYLQQRDFHGS</sequence>
<dbReference type="AlphaFoldDB" id="A0A6H1ZQ32"/>